<proteinExistence type="predicted"/>
<dbReference type="AlphaFoldDB" id="A0A015KAD5"/>
<dbReference type="EMBL" id="JEMT01027715">
    <property type="protein sequence ID" value="EXX56441.1"/>
    <property type="molecule type" value="Genomic_DNA"/>
</dbReference>
<name>A0A015KAD5_RHIIW</name>
<protein>
    <submittedName>
        <fullName evidence="1">Uncharacterized protein</fullName>
    </submittedName>
</protein>
<evidence type="ECO:0000313" key="2">
    <source>
        <dbReference type="Proteomes" id="UP000022910"/>
    </source>
</evidence>
<dbReference type="OrthoDB" id="2353781at2759"/>
<reference evidence="1 2" key="1">
    <citation type="submission" date="2014-02" db="EMBL/GenBank/DDBJ databases">
        <title>Single nucleus genome sequencing reveals high similarity among nuclei of an endomycorrhizal fungus.</title>
        <authorList>
            <person name="Lin K."/>
            <person name="Geurts R."/>
            <person name="Zhang Z."/>
            <person name="Limpens E."/>
            <person name="Saunders D.G."/>
            <person name="Mu D."/>
            <person name="Pang E."/>
            <person name="Cao H."/>
            <person name="Cha H."/>
            <person name="Lin T."/>
            <person name="Zhou Q."/>
            <person name="Shang Y."/>
            <person name="Li Y."/>
            <person name="Ivanov S."/>
            <person name="Sharma T."/>
            <person name="Velzen R.V."/>
            <person name="Ruijter N.D."/>
            <person name="Aanen D.K."/>
            <person name="Win J."/>
            <person name="Kamoun S."/>
            <person name="Bisseling T."/>
            <person name="Huang S."/>
        </authorList>
    </citation>
    <scope>NUCLEOTIDE SEQUENCE [LARGE SCALE GENOMIC DNA]</scope>
    <source>
        <strain evidence="2">DAOM197198w</strain>
    </source>
</reference>
<accession>A0A015KAD5</accession>
<evidence type="ECO:0000313" key="1">
    <source>
        <dbReference type="EMBL" id="EXX56441.1"/>
    </source>
</evidence>
<keyword evidence="2" id="KW-1185">Reference proteome</keyword>
<sequence length="152" mass="17473">MNNKDISQNNSNKIIYESDFNNLQQIENMYVPVTPVTHCKNVTTSDQQPVSNVISNNNDTISPDYNHQQYDVSNNIPHHNYCQSIPNNTTPSQFYPRYINQNPPNPPPQFNIFPPLNSFNITINSPQTNIIVIPVTNPDINIKFETYYNSQT</sequence>
<dbReference type="HOGENOM" id="CLU_1723351_0_0_1"/>
<organism evidence="1 2">
    <name type="scientific">Rhizophagus irregularis (strain DAOM 197198w)</name>
    <name type="common">Glomus intraradices</name>
    <dbReference type="NCBI Taxonomy" id="1432141"/>
    <lineage>
        <taxon>Eukaryota</taxon>
        <taxon>Fungi</taxon>
        <taxon>Fungi incertae sedis</taxon>
        <taxon>Mucoromycota</taxon>
        <taxon>Glomeromycotina</taxon>
        <taxon>Glomeromycetes</taxon>
        <taxon>Glomerales</taxon>
        <taxon>Glomeraceae</taxon>
        <taxon>Rhizophagus</taxon>
    </lineage>
</organism>
<dbReference type="Proteomes" id="UP000022910">
    <property type="component" value="Unassembled WGS sequence"/>
</dbReference>
<comment type="caution">
    <text evidence="1">The sequence shown here is derived from an EMBL/GenBank/DDBJ whole genome shotgun (WGS) entry which is preliminary data.</text>
</comment>
<gene>
    <name evidence="1" type="ORF">RirG_216190</name>
</gene>